<dbReference type="EMBL" id="CAJVQA010090766">
    <property type="protein sequence ID" value="CAG8840663.1"/>
    <property type="molecule type" value="Genomic_DNA"/>
</dbReference>
<dbReference type="OrthoDB" id="2379379at2759"/>
<evidence type="ECO:0000313" key="2">
    <source>
        <dbReference type="Proteomes" id="UP000789759"/>
    </source>
</evidence>
<reference evidence="1" key="1">
    <citation type="submission" date="2021-06" db="EMBL/GenBank/DDBJ databases">
        <authorList>
            <person name="Kallberg Y."/>
            <person name="Tangrot J."/>
            <person name="Rosling A."/>
        </authorList>
    </citation>
    <scope>NUCLEOTIDE SEQUENCE</scope>
    <source>
        <strain evidence="1">FL966</strain>
    </source>
</reference>
<keyword evidence="2" id="KW-1185">Reference proteome</keyword>
<accession>A0A9N9PM81</accession>
<dbReference type="AlphaFoldDB" id="A0A9N9PM81"/>
<name>A0A9N9PM81_9GLOM</name>
<organism evidence="1 2">
    <name type="scientific">Cetraspora pellucida</name>
    <dbReference type="NCBI Taxonomy" id="1433469"/>
    <lineage>
        <taxon>Eukaryota</taxon>
        <taxon>Fungi</taxon>
        <taxon>Fungi incertae sedis</taxon>
        <taxon>Mucoromycota</taxon>
        <taxon>Glomeromycotina</taxon>
        <taxon>Glomeromycetes</taxon>
        <taxon>Diversisporales</taxon>
        <taxon>Gigasporaceae</taxon>
        <taxon>Cetraspora</taxon>
    </lineage>
</organism>
<dbReference type="Proteomes" id="UP000789759">
    <property type="component" value="Unassembled WGS sequence"/>
</dbReference>
<protein>
    <submittedName>
        <fullName evidence="1">21545_t:CDS:1</fullName>
    </submittedName>
</protein>
<feature type="non-terminal residue" evidence="1">
    <location>
        <position position="1"/>
    </location>
</feature>
<feature type="non-terminal residue" evidence="1">
    <location>
        <position position="65"/>
    </location>
</feature>
<gene>
    <name evidence="1" type="ORF">CPELLU_LOCUS22048</name>
</gene>
<evidence type="ECO:0000313" key="1">
    <source>
        <dbReference type="EMBL" id="CAG8840663.1"/>
    </source>
</evidence>
<proteinExistence type="predicted"/>
<comment type="caution">
    <text evidence="1">The sequence shown here is derived from an EMBL/GenBank/DDBJ whole genome shotgun (WGS) entry which is preliminary data.</text>
</comment>
<sequence>NGKIICQTHKDGSKIIHELLKANTKPDFTTGPPIIPIRKLTIERQKYLYEKVRPYINSDANKDEI</sequence>